<dbReference type="PANTHER" id="PTHR22779">
    <property type="entry name" value="SD17342P"/>
    <property type="match status" value="1"/>
</dbReference>
<sequence>MSRNPFIPDPGSPPFPSLYNPREELFGIGRFEPGTEHQGIYLKQASDVFTFTFYWILIFYLPAFVFCGFFAFLNLTFPPARKRKQSQRRKSPNKPNTDTWGGHLSIPLTPLTPSNRPNNPNDNDYGHNYQTLRSDVGVPLLRPPSPAFVPQSSPPPPRPKPRKSKERRSRVTFALIVLVLFLVAGLLGAIVSAAIIGFVLHGVYKAGGFNMSTWVPFAWAALHTCIGMLKYVSSV</sequence>
<comment type="subcellular location">
    <subcellularLocation>
        <location evidence="1">Membrane</location>
        <topology evidence="1">Multi-pass membrane protein</topology>
    </subcellularLocation>
</comment>
<feature type="transmembrane region" description="Helical" evidence="7">
    <location>
        <begin position="213"/>
        <end position="232"/>
    </location>
</feature>
<keyword evidence="4 7" id="KW-1133">Transmembrane helix</keyword>
<dbReference type="PANTHER" id="PTHR22779:SF6">
    <property type="entry name" value="SD17342P"/>
    <property type="match status" value="1"/>
</dbReference>
<evidence type="ECO:0000256" key="6">
    <source>
        <dbReference type="SAM" id="MobiDB-lite"/>
    </source>
</evidence>
<evidence type="ECO:0000256" key="1">
    <source>
        <dbReference type="ARBA" id="ARBA00004141"/>
    </source>
</evidence>
<dbReference type="EMBL" id="JBBXMP010000004">
    <property type="protein sequence ID" value="KAL0071071.1"/>
    <property type="molecule type" value="Genomic_DNA"/>
</dbReference>
<keyword evidence="3 7" id="KW-0812">Transmembrane</keyword>
<evidence type="ECO:0000256" key="4">
    <source>
        <dbReference type="ARBA" id="ARBA00022989"/>
    </source>
</evidence>
<organism evidence="8 9">
    <name type="scientific">Marasmius tenuissimus</name>
    <dbReference type="NCBI Taxonomy" id="585030"/>
    <lineage>
        <taxon>Eukaryota</taxon>
        <taxon>Fungi</taxon>
        <taxon>Dikarya</taxon>
        <taxon>Basidiomycota</taxon>
        <taxon>Agaricomycotina</taxon>
        <taxon>Agaricomycetes</taxon>
        <taxon>Agaricomycetidae</taxon>
        <taxon>Agaricales</taxon>
        <taxon>Marasmiineae</taxon>
        <taxon>Marasmiaceae</taxon>
        <taxon>Marasmius</taxon>
    </lineage>
</organism>
<accession>A0ABR3ACI4</accession>
<evidence type="ECO:0000256" key="7">
    <source>
        <dbReference type="SAM" id="Phobius"/>
    </source>
</evidence>
<evidence type="ECO:0000313" key="8">
    <source>
        <dbReference type="EMBL" id="KAL0071071.1"/>
    </source>
</evidence>
<feature type="region of interest" description="Disordered" evidence="6">
    <location>
        <begin position="81"/>
        <end position="128"/>
    </location>
</feature>
<proteinExistence type="inferred from homology"/>
<gene>
    <name evidence="8" type="ORF">AAF712_001629</name>
</gene>
<protein>
    <submittedName>
        <fullName evidence="8">Uncharacterized protein</fullName>
    </submittedName>
</protein>
<keyword evidence="5 7" id="KW-0472">Membrane</keyword>
<feature type="region of interest" description="Disordered" evidence="6">
    <location>
        <begin position="146"/>
        <end position="166"/>
    </location>
</feature>
<feature type="compositionally biased region" description="Pro residues" evidence="6">
    <location>
        <begin position="146"/>
        <end position="158"/>
    </location>
</feature>
<comment type="similarity">
    <text evidence="2">Belongs to the TMEM170 family.</text>
</comment>
<comment type="caution">
    <text evidence="8">The sequence shown here is derived from an EMBL/GenBank/DDBJ whole genome shotgun (WGS) entry which is preliminary data.</text>
</comment>
<feature type="transmembrane region" description="Helical" evidence="7">
    <location>
        <begin position="53"/>
        <end position="77"/>
    </location>
</feature>
<name>A0ABR3ACI4_9AGAR</name>
<feature type="transmembrane region" description="Helical" evidence="7">
    <location>
        <begin position="171"/>
        <end position="201"/>
    </location>
</feature>
<dbReference type="InterPro" id="IPR019334">
    <property type="entry name" value="TMEM170A/B/YPR153W-like"/>
</dbReference>
<keyword evidence="9" id="KW-1185">Reference proteome</keyword>
<dbReference type="Proteomes" id="UP001437256">
    <property type="component" value="Unassembled WGS sequence"/>
</dbReference>
<evidence type="ECO:0000256" key="3">
    <source>
        <dbReference type="ARBA" id="ARBA00022692"/>
    </source>
</evidence>
<evidence type="ECO:0000256" key="5">
    <source>
        <dbReference type="ARBA" id="ARBA00023136"/>
    </source>
</evidence>
<reference evidence="8 9" key="1">
    <citation type="submission" date="2024-05" db="EMBL/GenBank/DDBJ databases">
        <title>A draft genome resource for the thread blight pathogen Marasmius tenuissimus strain MS-2.</title>
        <authorList>
            <person name="Yulfo-Soto G.E."/>
            <person name="Baruah I.K."/>
            <person name="Amoako-Attah I."/>
            <person name="Bukari Y."/>
            <person name="Meinhardt L.W."/>
            <person name="Bailey B.A."/>
            <person name="Cohen S.P."/>
        </authorList>
    </citation>
    <scope>NUCLEOTIDE SEQUENCE [LARGE SCALE GENOMIC DNA]</scope>
    <source>
        <strain evidence="8 9">MS-2</strain>
    </source>
</reference>
<feature type="compositionally biased region" description="Basic residues" evidence="6">
    <location>
        <begin position="81"/>
        <end position="92"/>
    </location>
</feature>
<evidence type="ECO:0000256" key="2">
    <source>
        <dbReference type="ARBA" id="ARBA00006325"/>
    </source>
</evidence>
<evidence type="ECO:0000313" key="9">
    <source>
        <dbReference type="Proteomes" id="UP001437256"/>
    </source>
</evidence>